<dbReference type="InterPro" id="IPR029460">
    <property type="entry name" value="DNAPol_HHH"/>
</dbReference>
<dbReference type="NCBIfam" id="TIGR00594">
    <property type="entry name" value="polc"/>
    <property type="match status" value="1"/>
</dbReference>
<dbReference type="EC" id="2.7.7.7" evidence="3 13"/>
<evidence type="ECO:0000256" key="5">
    <source>
        <dbReference type="ARBA" id="ARBA00022490"/>
    </source>
</evidence>
<dbReference type="Gene3D" id="1.10.150.870">
    <property type="match status" value="1"/>
</dbReference>
<dbReference type="Pfam" id="PF17657">
    <property type="entry name" value="DNA_pol3_finger"/>
    <property type="match status" value="1"/>
</dbReference>
<dbReference type="PANTHER" id="PTHR32294">
    <property type="entry name" value="DNA POLYMERASE III SUBUNIT ALPHA"/>
    <property type="match status" value="1"/>
</dbReference>
<keyword evidence="16" id="KW-1185">Reference proteome</keyword>
<dbReference type="SMART" id="SM00481">
    <property type="entry name" value="POLIIIAc"/>
    <property type="match status" value="1"/>
</dbReference>
<evidence type="ECO:0000256" key="12">
    <source>
        <dbReference type="ARBA" id="ARBA00049244"/>
    </source>
</evidence>
<comment type="catalytic activity">
    <reaction evidence="12 13">
        <text>DNA(n) + a 2'-deoxyribonucleoside 5'-triphosphate = DNA(n+1) + diphosphate</text>
        <dbReference type="Rhea" id="RHEA:22508"/>
        <dbReference type="Rhea" id="RHEA-COMP:17339"/>
        <dbReference type="Rhea" id="RHEA-COMP:17340"/>
        <dbReference type="ChEBI" id="CHEBI:33019"/>
        <dbReference type="ChEBI" id="CHEBI:61560"/>
        <dbReference type="ChEBI" id="CHEBI:173112"/>
        <dbReference type="EC" id="2.7.7.7"/>
    </reaction>
</comment>
<comment type="function">
    <text evidence="13">DNA polymerase involved in damage-induced mutagenesis and translesion synthesis (TLS). It is not the major replicative DNA polymerase.</text>
</comment>
<comment type="caution">
    <text evidence="15">The sequence shown here is derived from an EMBL/GenBank/DDBJ whole genome shotgun (WGS) entry which is preliminary data.</text>
</comment>
<evidence type="ECO:0000256" key="13">
    <source>
        <dbReference type="HAMAP-Rule" id="MF_01902"/>
    </source>
</evidence>
<dbReference type="GO" id="GO:0003887">
    <property type="term" value="F:DNA-directed DNA polymerase activity"/>
    <property type="evidence" value="ECO:0007669"/>
    <property type="project" value="UniProtKB-EC"/>
</dbReference>
<evidence type="ECO:0000256" key="11">
    <source>
        <dbReference type="ARBA" id="ARBA00023204"/>
    </source>
</evidence>
<keyword evidence="10 13" id="KW-0239">DNA-directed DNA polymerase</keyword>
<evidence type="ECO:0000256" key="10">
    <source>
        <dbReference type="ARBA" id="ARBA00022932"/>
    </source>
</evidence>
<dbReference type="EMBL" id="JAFLNA010000012">
    <property type="protein sequence ID" value="MBO0133139.1"/>
    <property type="molecule type" value="Genomic_DNA"/>
</dbReference>
<dbReference type="InterPro" id="IPR004365">
    <property type="entry name" value="NA-bd_OB_tRNA"/>
</dbReference>
<evidence type="ECO:0000256" key="7">
    <source>
        <dbReference type="ARBA" id="ARBA00022695"/>
    </source>
</evidence>
<dbReference type="InterPro" id="IPR040982">
    <property type="entry name" value="DNA_pol3_finger"/>
</dbReference>
<dbReference type="SUPFAM" id="SSF89550">
    <property type="entry name" value="PHP domain-like"/>
    <property type="match status" value="1"/>
</dbReference>
<dbReference type="InterPro" id="IPR004805">
    <property type="entry name" value="DnaE2/DnaE/PolC"/>
</dbReference>
<dbReference type="Proteomes" id="UP000664699">
    <property type="component" value="Unassembled WGS sequence"/>
</dbReference>
<evidence type="ECO:0000313" key="16">
    <source>
        <dbReference type="Proteomes" id="UP000664699"/>
    </source>
</evidence>
<evidence type="ECO:0000259" key="14">
    <source>
        <dbReference type="SMART" id="SM00481"/>
    </source>
</evidence>
<dbReference type="InterPro" id="IPR023073">
    <property type="entry name" value="DnaE2"/>
</dbReference>
<dbReference type="Pfam" id="PF02811">
    <property type="entry name" value="PHP"/>
    <property type="match status" value="1"/>
</dbReference>
<keyword evidence="8 13" id="KW-0235">DNA replication</keyword>
<dbReference type="InterPro" id="IPR003141">
    <property type="entry name" value="Pol/His_phosphatase_N"/>
</dbReference>
<reference evidence="15 16" key="1">
    <citation type="submission" date="2021-03" db="EMBL/GenBank/DDBJ databases">
        <title>Whole genome sequence of Agrobacterium sp. strain Rnr.</title>
        <authorList>
            <person name="Mafakheri H."/>
            <person name="Taghavi S.M."/>
            <person name="Nemanja K."/>
            <person name="Osdaghi E."/>
        </authorList>
    </citation>
    <scope>NUCLEOTIDE SEQUENCE [LARGE SCALE GENOMIC DNA]</scope>
    <source>
        <strain evidence="15 16">Rnr</strain>
    </source>
</reference>
<dbReference type="CDD" id="cd04485">
    <property type="entry name" value="DnaE_OBF"/>
    <property type="match status" value="1"/>
</dbReference>
<dbReference type="PANTHER" id="PTHR32294:SF4">
    <property type="entry name" value="ERROR-PRONE DNA POLYMERASE"/>
    <property type="match status" value="1"/>
</dbReference>
<organism evidence="15 16">
    <name type="scientific">Agrobacterium burrii</name>
    <dbReference type="NCBI Taxonomy" id="2815339"/>
    <lineage>
        <taxon>Bacteria</taxon>
        <taxon>Pseudomonadati</taxon>
        <taxon>Pseudomonadota</taxon>
        <taxon>Alphaproteobacteria</taxon>
        <taxon>Hyphomicrobiales</taxon>
        <taxon>Rhizobiaceae</taxon>
        <taxon>Rhizobium/Agrobacterium group</taxon>
        <taxon>Agrobacterium</taxon>
        <taxon>Agrobacterium tumefaciens complex</taxon>
    </lineage>
</organism>
<accession>A0ABS3EMC2</accession>
<evidence type="ECO:0000256" key="4">
    <source>
        <dbReference type="ARBA" id="ARBA00017273"/>
    </source>
</evidence>
<comment type="subcellular location">
    <subcellularLocation>
        <location evidence="1 13">Cytoplasm</location>
    </subcellularLocation>
</comment>
<feature type="domain" description="Polymerase/histidinol phosphatase N-terminal" evidence="14">
    <location>
        <begin position="7"/>
        <end position="74"/>
    </location>
</feature>
<dbReference type="RefSeq" id="WP_207135209.1">
    <property type="nucleotide sequence ID" value="NZ_JAFLNA010000012.1"/>
</dbReference>
<keyword evidence="7 13" id="KW-0548">Nucleotidyltransferase</keyword>
<keyword evidence="9 13" id="KW-0227">DNA damage</keyword>
<dbReference type="NCBIfam" id="NF004225">
    <property type="entry name" value="PRK05672.1"/>
    <property type="match status" value="1"/>
</dbReference>
<dbReference type="Pfam" id="PF14579">
    <property type="entry name" value="HHH_6"/>
    <property type="match status" value="1"/>
</dbReference>
<evidence type="ECO:0000256" key="3">
    <source>
        <dbReference type="ARBA" id="ARBA00012417"/>
    </source>
</evidence>
<dbReference type="Pfam" id="PF01336">
    <property type="entry name" value="tRNA_anti-codon"/>
    <property type="match status" value="1"/>
</dbReference>
<comment type="similarity">
    <text evidence="2 13">Belongs to the DNA polymerase type-C family. DnaE2 subfamily.</text>
</comment>
<dbReference type="InterPro" id="IPR016195">
    <property type="entry name" value="Pol/histidinol_Pase-like"/>
</dbReference>
<protein>
    <recommendedName>
        <fullName evidence="4 13">Error-prone DNA polymerase</fullName>
        <ecNumber evidence="3 13">2.7.7.7</ecNumber>
    </recommendedName>
</protein>
<evidence type="ECO:0000256" key="8">
    <source>
        <dbReference type="ARBA" id="ARBA00022705"/>
    </source>
</evidence>
<dbReference type="Pfam" id="PF07733">
    <property type="entry name" value="DNA_pol3_alpha"/>
    <property type="match status" value="1"/>
</dbReference>
<evidence type="ECO:0000256" key="9">
    <source>
        <dbReference type="ARBA" id="ARBA00022763"/>
    </source>
</evidence>
<gene>
    <name evidence="13" type="primary">dnaE2</name>
    <name evidence="15" type="ORF">JZX89_20565</name>
</gene>
<dbReference type="CDD" id="cd07434">
    <property type="entry name" value="PHP_PolIIIA_DnaE2"/>
    <property type="match status" value="1"/>
</dbReference>
<dbReference type="InterPro" id="IPR004013">
    <property type="entry name" value="PHP_dom"/>
</dbReference>
<dbReference type="HAMAP" id="MF_01902">
    <property type="entry name" value="DNApol_error_prone"/>
    <property type="match status" value="1"/>
</dbReference>
<proteinExistence type="inferred from homology"/>
<keyword evidence="5 13" id="KW-0963">Cytoplasm</keyword>
<name>A0ABS3EMC2_9HYPH</name>
<evidence type="ECO:0000256" key="6">
    <source>
        <dbReference type="ARBA" id="ARBA00022679"/>
    </source>
</evidence>
<dbReference type="Gene3D" id="3.20.20.140">
    <property type="entry name" value="Metal-dependent hydrolases"/>
    <property type="match status" value="1"/>
</dbReference>
<evidence type="ECO:0000313" key="15">
    <source>
        <dbReference type="EMBL" id="MBO0133139.1"/>
    </source>
</evidence>
<evidence type="ECO:0000256" key="2">
    <source>
        <dbReference type="ARBA" id="ARBA00007391"/>
    </source>
</evidence>
<sequence>MNTPRYAELQVTTHFSFLRGASSCEELFEQAKSLGIEALGIVDRNSLAGIPRAYEAANNHGIRLIIGCRLDLDDDLSVLAYPMDRPAYGRLCRLLSVGKKRGGKGKCRLAWDDLVAYGEGLIVVLLTDLADDLCALRLRRLKAAFADRAYMALSLRRRPNDQMRLFELSAMAEAAGVPTVVTNDVLFHVPERRMLQDVVTCIRHNCTIDEAGFRRERHADRYMKPPQEMHRLFARYPEALSRSLDIAKRCKFSLKELVYQYPEERTLPGLTAQQALEKLVWDAVSDRYPHGAPEKVEKALHHELGLIGRLEYAPYFLTVNAIVRHARSLDILCQGRGSAANSVVCYVLGITAIDPLKVDLLFERFVSEERREPPDIDVDFEHQRREEVIQWVYDTYGRDKAALCSVVTRYRGRGALRDVGKVLGLPEDLTKLLSSQVWRWSEGVGEKQVKELNLNMEDRRLKLAFELANQLVGTPRHHSQHPGGFVLTHDRLDELVPIEPAAMDDRQIIEWDKDDIDVVKFMKMDCLALGMLSCMKRGFNMLEERYGKKYDLTSMPDDDPATFKMIQKADTLGTFQIESRAQMSMLPRLKPAKFYDLVIQVAIVRPGPIQGDMVHPYLRRRDGKEKEDYPKPELRNVLGKTLGVPLFQEQAMRVAIECAGFSPGKADQLRRAMATFKNVGTISKFRQDLIDGMVERGYEQEFAERIFKQLEGFGSYGFPESHAASFALIAYASSWLKCHHPDIFCTAILNSQPMGFYAPAQIVRDARDHGVEVRPVCVNNSRFDCTLEPTGKKNGKGEERYAVRLGLRMVKGLSNDHAAKIVSGRQDRAFASVDDLWRRAGVPAAALVCLAEADAFLPSLSLARREALWAIKALRDEPLPLFAAAAIRENAVIEELQEPSVALRPMTDGGEVVQDYGHVGLTLREHPMTFLRHDLSRRRIVTCAEAVRVRDGTWLETAGLVLVRQRPGSAKGVIFMTLEDETGIANAVLWVKTFEKYRRVVLSAGMVGIYGKIQREGEVVHLVAHRLTDLSQALASVGERNHAFPLPHGRGDEFHHGMPPDDHRVIRKRPPPADHDDDAVERIKVISRNFH</sequence>
<evidence type="ECO:0000256" key="1">
    <source>
        <dbReference type="ARBA" id="ARBA00004496"/>
    </source>
</evidence>
<dbReference type="InterPro" id="IPR011708">
    <property type="entry name" value="DNA_pol3_alpha_NTPase_dom"/>
</dbReference>
<keyword evidence="6 13" id="KW-0808">Transferase</keyword>
<keyword evidence="11 13" id="KW-0234">DNA repair</keyword>